<evidence type="ECO:0000256" key="11">
    <source>
        <dbReference type="RuleBase" id="RU003357"/>
    </source>
</evidence>
<evidence type="ECO:0000256" key="8">
    <source>
        <dbReference type="ARBA" id="ARBA00023136"/>
    </source>
</evidence>
<feature type="chain" id="PRO_5045874765" evidence="12">
    <location>
        <begin position="25"/>
        <end position="985"/>
    </location>
</feature>
<organism evidence="14 15">
    <name type="scientific">Brevundimonas guildfordensis</name>
    <dbReference type="NCBI Taxonomy" id="2762241"/>
    <lineage>
        <taxon>Bacteria</taxon>
        <taxon>Pseudomonadati</taxon>
        <taxon>Pseudomonadota</taxon>
        <taxon>Alphaproteobacteria</taxon>
        <taxon>Caulobacterales</taxon>
        <taxon>Caulobacteraceae</taxon>
        <taxon>Brevundimonas</taxon>
    </lineage>
</organism>
<evidence type="ECO:0000256" key="9">
    <source>
        <dbReference type="ARBA" id="ARBA00023237"/>
    </source>
</evidence>
<dbReference type="InterPro" id="IPR039426">
    <property type="entry name" value="TonB-dep_rcpt-like"/>
</dbReference>
<proteinExistence type="inferred from homology"/>
<dbReference type="InterPro" id="IPR000531">
    <property type="entry name" value="Beta-barrel_TonB"/>
</dbReference>
<dbReference type="Pfam" id="PF00593">
    <property type="entry name" value="TonB_dep_Rec_b-barrel"/>
    <property type="match status" value="1"/>
</dbReference>
<evidence type="ECO:0000256" key="4">
    <source>
        <dbReference type="ARBA" id="ARBA00022496"/>
    </source>
</evidence>
<name>A0ABR8QWL9_9CAUL</name>
<dbReference type="InterPro" id="IPR037066">
    <property type="entry name" value="Plug_dom_sf"/>
</dbReference>
<evidence type="ECO:0000259" key="13">
    <source>
        <dbReference type="SMART" id="SM00965"/>
    </source>
</evidence>
<comment type="caution">
    <text evidence="14">The sequence shown here is derived from an EMBL/GenBank/DDBJ whole genome shotgun (WGS) entry which is preliminary data.</text>
</comment>
<evidence type="ECO:0000256" key="12">
    <source>
        <dbReference type="SAM" id="SignalP"/>
    </source>
</evidence>
<keyword evidence="3 10" id="KW-1134">Transmembrane beta strand</keyword>
<keyword evidence="7 11" id="KW-0798">TonB box</keyword>
<keyword evidence="5 10" id="KW-0812">Transmembrane</keyword>
<dbReference type="PROSITE" id="PS51257">
    <property type="entry name" value="PROKAR_LIPOPROTEIN"/>
    <property type="match status" value="1"/>
</dbReference>
<protein>
    <submittedName>
        <fullName evidence="14">TonB-dependent receptor</fullName>
    </submittedName>
</protein>
<dbReference type="PROSITE" id="PS52016">
    <property type="entry name" value="TONB_DEPENDENT_REC_3"/>
    <property type="match status" value="1"/>
</dbReference>
<dbReference type="Proteomes" id="UP000638918">
    <property type="component" value="Unassembled WGS sequence"/>
</dbReference>
<dbReference type="Pfam" id="PF07715">
    <property type="entry name" value="Plug"/>
    <property type="match status" value="1"/>
</dbReference>
<keyword evidence="2 10" id="KW-0813">Transport</keyword>
<evidence type="ECO:0000256" key="6">
    <source>
        <dbReference type="ARBA" id="ARBA00023004"/>
    </source>
</evidence>
<keyword evidence="6" id="KW-0408">Iron</keyword>
<sequence>MRIGLGTTTALSTALLACVAPAWAQGADAVRRYDAPAGPLARTLSVFVEQSRLQILYPAALVEGRTSPGVQGDYSAEAGLAALLRDTGLAFRRTRPNVYVLYDPNARAGLTDDELTVVDDVVVTGSLIRGVGDGPSPVVSIDRDQMDREGRATVAQLLAAPPQNFGGTANEGALNNGADRSGTNSTYANGVNLRGLGSDATLVLINGRRMAGTGSKGDFADVSSIPTAAIRRVDVLLDGASAIYGADAVGGVVNIILRDDYDGAETRIRVGNTSDGASGEYQFGQTFGRRWSSGNALLTYEYNDREALSGTERRLASDSDLRWRGGTDRRQFYSNPGNIVVFDPASGGYIPAWAIPPGQSGVGLQPDDFLPGQVNLENLRAGINVLPRQTRHSGYALWRQGFGDRLEVTADARYGKRNYETHSFPISALLTVTDANPFFVSPTGARSHTIAYSFQGQIAPPRVFGEVESLGASLGGAFDLSHDWRIDAYVAYASEESRTGSSGALQSTYLREALGAIADNPATSFSPLRDGYLNPFGDEAVNTAAVLDFISSGYSRAYSRTGVASANFQVSGALLELPGGPLRLATGLSFREETFKRQSTGFSSGLAPTIGAAVRTERQVAAAFGEVRVPVFGANNRRAGLERLELSLAARFEDYADVGQTTSPKVGIFWDPVDALRLKANYGRSFRAPALREVHDAPSASPSILPRGSQQILSMILYGGNPDLQPEEADTWTLGFEIRPHLVPGLRLGVNGFRTDFENRIGQPALESIMTVLSDPSLAPFVRTLNPADSEDLAAIQAILDLPTTGLRDQFPASSYGTIVDARYVNTASVQIQGADLNIDYGFSRGADAFDLGLNLTWLERLDAQPTPTSAAVSQLDRPNFPVGLRGRGSTSWSRGPWSVSSSVNFVNSYRDLIGKRIGSWTTADLAVRFTPDHGPLAGTGLTFTVQNLFDRDPPFYDAPEGVAYDAANANVMGRFVSLQLTKAW</sequence>
<dbReference type="RefSeq" id="WP_191742431.1">
    <property type="nucleotide sequence ID" value="NZ_JACSQU010000001.1"/>
</dbReference>
<keyword evidence="8 10" id="KW-0472">Membrane</keyword>
<dbReference type="Pfam" id="PF07660">
    <property type="entry name" value="STN"/>
    <property type="match status" value="1"/>
</dbReference>
<dbReference type="EMBL" id="JACSQU010000001">
    <property type="protein sequence ID" value="MBD7939940.1"/>
    <property type="molecule type" value="Genomic_DNA"/>
</dbReference>
<evidence type="ECO:0000256" key="10">
    <source>
        <dbReference type="PROSITE-ProRule" id="PRU01360"/>
    </source>
</evidence>
<keyword evidence="4" id="KW-0410">Iron transport</keyword>
<dbReference type="Gene3D" id="2.40.170.20">
    <property type="entry name" value="TonB-dependent receptor, beta-barrel domain"/>
    <property type="match status" value="1"/>
</dbReference>
<evidence type="ECO:0000313" key="14">
    <source>
        <dbReference type="EMBL" id="MBD7939940.1"/>
    </source>
</evidence>
<evidence type="ECO:0000313" key="15">
    <source>
        <dbReference type="Proteomes" id="UP000638918"/>
    </source>
</evidence>
<keyword evidence="4" id="KW-0406">Ion transport</keyword>
<dbReference type="SUPFAM" id="SSF56935">
    <property type="entry name" value="Porins"/>
    <property type="match status" value="1"/>
</dbReference>
<keyword evidence="14" id="KW-0675">Receptor</keyword>
<dbReference type="Gene3D" id="3.55.50.30">
    <property type="match status" value="1"/>
</dbReference>
<dbReference type="PANTHER" id="PTHR47234">
    <property type="match status" value="1"/>
</dbReference>
<reference evidence="14 15" key="1">
    <citation type="submission" date="2020-08" db="EMBL/GenBank/DDBJ databases">
        <title>A Genomic Blueprint of the Chicken Gut Microbiome.</title>
        <authorList>
            <person name="Gilroy R."/>
            <person name="Ravi A."/>
            <person name="Getino M."/>
            <person name="Pursley I."/>
            <person name="Horton D.L."/>
            <person name="Alikhan N.-F."/>
            <person name="Baker D."/>
            <person name="Gharbi K."/>
            <person name="Hall N."/>
            <person name="Watson M."/>
            <person name="Adriaenssens E.M."/>
            <person name="Foster-Nyarko E."/>
            <person name="Jarju S."/>
            <person name="Secka A."/>
            <person name="Antonio M."/>
            <person name="Oren A."/>
            <person name="Chaudhuri R."/>
            <person name="La Ragione R.M."/>
            <person name="Hildebrand F."/>
            <person name="Pallen M.J."/>
        </authorList>
    </citation>
    <scope>NUCLEOTIDE SEQUENCE [LARGE SCALE GENOMIC DNA]</scope>
    <source>
        <strain evidence="14 15">Sa3CVA3</strain>
    </source>
</reference>
<evidence type="ECO:0000256" key="1">
    <source>
        <dbReference type="ARBA" id="ARBA00004571"/>
    </source>
</evidence>
<feature type="signal peptide" evidence="12">
    <location>
        <begin position="1"/>
        <end position="24"/>
    </location>
</feature>
<dbReference type="PANTHER" id="PTHR47234:SF2">
    <property type="entry name" value="TONB-DEPENDENT RECEPTOR"/>
    <property type="match status" value="1"/>
</dbReference>
<keyword evidence="15" id="KW-1185">Reference proteome</keyword>
<accession>A0ABR8QWL9</accession>
<dbReference type="InterPro" id="IPR036942">
    <property type="entry name" value="Beta-barrel_TonB_sf"/>
</dbReference>
<evidence type="ECO:0000256" key="7">
    <source>
        <dbReference type="ARBA" id="ARBA00023077"/>
    </source>
</evidence>
<comment type="subcellular location">
    <subcellularLocation>
        <location evidence="1 10">Cell outer membrane</location>
        <topology evidence="1 10">Multi-pass membrane protein</topology>
    </subcellularLocation>
</comment>
<keyword evidence="12" id="KW-0732">Signal</keyword>
<feature type="domain" description="Secretin/TonB short N-terminal" evidence="13">
    <location>
        <begin position="53"/>
        <end position="104"/>
    </location>
</feature>
<keyword evidence="9 10" id="KW-0998">Cell outer membrane</keyword>
<evidence type="ECO:0000256" key="5">
    <source>
        <dbReference type="ARBA" id="ARBA00022692"/>
    </source>
</evidence>
<evidence type="ECO:0000256" key="2">
    <source>
        <dbReference type="ARBA" id="ARBA00022448"/>
    </source>
</evidence>
<evidence type="ECO:0000256" key="3">
    <source>
        <dbReference type="ARBA" id="ARBA00022452"/>
    </source>
</evidence>
<dbReference type="Gene3D" id="2.170.130.10">
    <property type="entry name" value="TonB-dependent receptor, plug domain"/>
    <property type="match status" value="1"/>
</dbReference>
<dbReference type="InterPro" id="IPR012910">
    <property type="entry name" value="Plug_dom"/>
</dbReference>
<dbReference type="SMART" id="SM00965">
    <property type="entry name" value="STN"/>
    <property type="match status" value="1"/>
</dbReference>
<dbReference type="InterPro" id="IPR011662">
    <property type="entry name" value="Secretin/TonB_short_N"/>
</dbReference>
<gene>
    <name evidence="14" type="ORF">H9656_00865</name>
</gene>
<comment type="similarity">
    <text evidence="10 11">Belongs to the TonB-dependent receptor family.</text>
</comment>